<reference evidence="3" key="1">
    <citation type="submission" date="2024-05" db="EMBL/GenBank/DDBJ databases">
        <title>30 novel species of actinomycetes from the DSMZ collection.</title>
        <authorList>
            <person name="Nouioui I."/>
        </authorList>
    </citation>
    <scope>NUCLEOTIDE SEQUENCE</scope>
    <source>
        <strain evidence="3">DSM 41529</strain>
    </source>
</reference>
<keyword evidence="2" id="KW-0472">Membrane</keyword>
<protein>
    <recommendedName>
        <fullName evidence="5">PknH-like extracellular domain-containing protein</fullName>
    </recommendedName>
</protein>
<feature type="compositionally biased region" description="Low complexity" evidence="1">
    <location>
        <begin position="106"/>
        <end position="124"/>
    </location>
</feature>
<name>A0ABU2XGX5_9ACTN</name>
<sequence>MSTEAEQTRTPRIPPPRPAHPPHTAPPPRPTAPPGAAPGSGPLGDPDTPILGVPLRIPRAKPGTNRTPHPGTNRTADAHWAAPSGAGDGTGISRPRHTGLPPRPAAAPSAGAPPLAPQPAGFGPWRRPGRSAPDSPYDDAAPGGTAGRRTPGRVAAAAASLVLGLGLLSGAAAGSWLTGDSGPRPVAGDGYLRARGAWHSVPVDDLFPRTLRGEGPGGAERTWTRIAVAPDSSCGGAFDPLLDKALSPVGCARLLRATYTDATSTGVTTVGLLFTKAGPEAMGKLGERFADEGLDERTDLIPRPYAAKGTAAADFGDAQRASWRIRVLTDAPVVVYTVSGFADGRKVTDPQPAGEATRNGATTAPAEAGLGHDARGIADEIERAFHRAVSRTETP</sequence>
<feature type="region of interest" description="Disordered" evidence="1">
    <location>
        <begin position="345"/>
        <end position="372"/>
    </location>
</feature>
<evidence type="ECO:0000313" key="3">
    <source>
        <dbReference type="EMBL" id="MDT0545198.1"/>
    </source>
</evidence>
<feature type="compositionally biased region" description="Polar residues" evidence="1">
    <location>
        <begin position="64"/>
        <end position="75"/>
    </location>
</feature>
<evidence type="ECO:0000256" key="1">
    <source>
        <dbReference type="SAM" id="MobiDB-lite"/>
    </source>
</evidence>
<dbReference type="RefSeq" id="WP_311725678.1">
    <property type="nucleotide sequence ID" value="NZ_JAVRFD010000010.1"/>
</dbReference>
<evidence type="ECO:0000256" key="2">
    <source>
        <dbReference type="SAM" id="Phobius"/>
    </source>
</evidence>
<gene>
    <name evidence="3" type="ORF">RND15_21140</name>
</gene>
<comment type="caution">
    <text evidence="3">The sequence shown here is derived from an EMBL/GenBank/DDBJ whole genome shotgun (WGS) entry which is preliminary data.</text>
</comment>
<feature type="compositionally biased region" description="Low complexity" evidence="1">
    <location>
        <begin position="140"/>
        <end position="151"/>
    </location>
</feature>
<evidence type="ECO:0008006" key="5">
    <source>
        <dbReference type="Google" id="ProtNLM"/>
    </source>
</evidence>
<feature type="region of interest" description="Disordered" evidence="1">
    <location>
        <begin position="1"/>
        <end position="151"/>
    </location>
</feature>
<keyword evidence="2" id="KW-0812">Transmembrane</keyword>
<feature type="compositionally biased region" description="Pro residues" evidence="1">
    <location>
        <begin position="12"/>
        <end position="36"/>
    </location>
</feature>
<dbReference type="Proteomes" id="UP001180754">
    <property type="component" value="Unassembled WGS sequence"/>
</dbReference>
<feature type="transmembrane region" description="Helical" evidence="2">
    <location>
        <begin position="154"/>
        <end position="177"/>
    </location>
</feature>
<accession>A0ABU2XGX5</accession>
<keyword evidence="4" id="KW-1185">Reference proteome</keyword>
<proteinExistence type="predicted"/>
<organism evidence="3 4">
    <name type="scientific">Streptomyces lonegramiae</name>
    <dbReference type="NCBI Taxonomy" id="3075524"/>
    <lineage>
        <taxon>Bacteria</taxon>
        <taxon>Bacillati</taxon>
        <taxon>Actinomycetota</taxon>
        <taxon>Actinomycetes</taxon>
        <taxon>Kitasatosporales</taxon>
        <taxon>Streptomycetaceae</taxon>
        <taxon>Streptomyces</taxon>
    </lineage>
</organism>
<evidence type="ECO:0000313" key="4">
    <source>
        <dbReference type="Proteomes" id="UP001180754"/>
    </source>
</evidence>
<keyword evidence="2" id="KW-1133">Transmembrane helix</keyword>
<dbReference type="EMBL" id="JAVRFD010000010">
    <property type="protein sequence ID" value="MDT0545198.1"/>
    <property type="molecule type" value="Genomic_DNA"/>
</dbReference>